<evidence type="ECO:0008006" key="4">
    <source>
        <dbReference type="Google" id="ProtNLM"/>
    </source>
</evidence>
<dbReference type="Proteomes" id="UP001052655">
    <property type="component" value="Unassembled WGS sequence"/>
</dbReference>
<evidence type="ECO:0000313" key="2">
    <source>
        <dbReference type="EMBL" id="GHI33135.1"/>
    </source>
</evidence>
<reference evidence="2" key="1">
    <citation type="submission" date="2024-05" db="EMBL/GenBank/DDBJ databases">
        <title>Whole genome shotgun sequence of Streptomyces daghestanicus NBRC 12762.</title>
        <authorList>
            <person name="Komaki H."/>
            <person name="Tamura T."/>
        </authorList>
    </citation>
    <scope>NUCLEOTIDE SEQUENCE</scope>
    <source>
        <strain evidence="2">NBRC 12762</strain>
    </source>
</reference>
<dbReference type="Gene3D" id="3.40.50.280">
    <property type="entry name" value="Cobalamin-binding domain"/>
    <property type="match status" value="1"/>
</dbReference>
<name>A0ABQ3Q775_9ACTN</name>
<dbReference type="InterPro" id="IPR036724">
    <property type="entry name" value="Cobalamin-bd_sf"/>
</dbReference>
<dbReference type="SUPFAM" id="SSF52242">
    <property type="entry name" value="Cobalamin (vitamin B12)-binding domain"/>
    <property type="match status" value="1"/>
</dbReference>
<gene>
    <name evidence="2" type="ORF">Sdagh_48650</name>
</gene>
<accession>A0ABQ3Q775</accession>
<evidence type="ECO:0000313" key="3">
    <source>
        <dbReference type="Proteomes" id="UP001052655"/>
    </source>
</evidence>
<protein>
    <recommendedName>
        <fullName evidence="4">Transcriptional regulator</fullName>
    </recommendedName>
</protein>
<comment type="caution">
    <text evidence="2">The sequence shown here is derived from an EMBL/GenBank/DDBJ whole genome shotgun (WGS) entry which is preliminary data.</text>
</comment>
<dbReference type="EMBL" id="BNDX01000012">
    <property type="protein sequence ID" value="GHI33135.1"/>
    <property type="molecule type" value="Genomic_DNA"/>
</dbReference>
<evidence type="ECO:0000256" key="1">
    <source>
        <dbReference type="SAM" id="MobiDB-lite"/>
    </source>
</evidence>
<feature type="region of interest" description="Disordered" evidence="1">
    <location>
        <begin position="66"/>
        <end position="110"/>
    </location>
</feature>
<sequence>MVLACVPGEEHSLPIGALDAVLSERGLALRMLGAAVPARAPTAAVRRLGPVAVLLWAQARHPVAVAPGPPCRGGPVARGRHPAPAPGAARRSRWAGRSGTGTARPSTLPEVLGSLAAASAAPLT</sequence>
<proteinExistence type="predicted"/>
<dbReference type="RefSeq" id="WP_308288763.1">
    <property type="nucleotide sequence ID" value="NZ_BNDX01000012.1"/>
</dbReference>
<keyword evidence="3" id="KW-1185">Reference proteome</keyword>
<organism evidence="2 3">
    <name type="scientific">Streptomyces daghestanicus</name>
    <dbReference type="NCBI Taxonomy" id="66885"/>
    <lineage>
        <taxon>Bacteria</taxon>
        <taxon>Bacillati</taxon>
        <taxon>Actinomycetota</taxon>
        <taxon>Actinomycetes</taxon>
        <taxon>Kitasatosporales</taxon>
        <taxon>Streptomycetaceae</taxon>
        <taxon>Streptomyces</taxon>
    </lineage>
</organism>